<dbReference type="Gene3D" id="1.10.287.130">
    <property type="match status" value="1"/>
</dbReference>
<evidence type="ECO:0000259" key="1">
    <source>
        <dbReference type="Pfam" id="PF10090"/>
    </source>
</evidence>
<dbReference type="GO" id="GO:0016740">
    <property type="term" value="F:transferase activity"/>
    <property type="evidence" value="ECO:0007669"/>
    <property type="project" value="UniProtKB-KW"/>
</dbReference>
<dbReference type="Gene3D" id="3.30.565.10">
    <property type="entry name" value="Histidine kinase-like ATPase, C-terminal domain"/>
    <property type="match status" value="1"/>
</dbReference>
<feature type="domain" description="Histidine phosphotransferase ChpT C-terminal" evidence="1">
    <location>
        <begin position="81"/>
        <end position="202"/>
    </location>
</feature>
<dbReference type="Proteomes" id="UP000581447">
    <property type="component" value="Unassembled WGS sequence"/>
</dbReference>
<evidence type="ECO:0000313" key="3">
    <source>
        <dbReference type="Proteomes" id="UP000581447"/>
    </source>
</evidence>
<keyword evidence="3" id="KW-1185">Reference proteome</keyword>
<gene>
    <name evidence="2" type="ORF">GGR91_001199</name>
</gene>
<name>A0A840B183_9SPHN</name>
<dbReference type="AlphaFoldDB" id="A0A840B183"/>
<sequence>MSDTEIDFASLLCSRLCHDLLSPVGAMNNGLELLADEHDPEMRQRCMDLLAESAKAAADKLKFFRLAFGAAGGFGSEVDPKEARMVIEPLITSSGRTVLEWAVPAQMMPKRAVKILLNLVLLANEALVRGGTLFVGAEAGLNEQEIVIRASGTKIVMDSAVRDALTGKLDASMVDSRTAAAWMAHTLALQGGGMIQLAEPDAEHLVIGALVRTSQV</sequence>
<organism evidence="2 3">
    <name type="scientific">Sphingorhabdus rigui</name>
    <dbReference type="NCBI Taxonomy" id="1282858"/>
    <lineage>
        <taxon>Bacteria</taxon>
        <taxon>Pseudomonadati</taxon>
        <taxon>Pseudomonadota</taxon>
        <taxon>Alphaproteobacteria</taxon>
        <taxon>Sphingomonadales</taxon>
        <taxon>Sphingomonadaceae</taxon>
        <taxon>Sphingorhabdus</taxon>
    </lineage>
</organism>
<dbReference type="RefSeq" id="WP_183941016.1">
    <property type="nucleotide sequence ID" value="NZ_BAABBG010000023.1"/>
</dbReference>
<accession>A0A840B183</accession>
<dbReference type="InterPro" id="IPR018762">
    <property type="entry name" value="ChpT_C"/>
</dbReference>
<dbReference type="InterPro" id="IPR036890">
    <property type="entry name" value="HATPase_C_sf"/>
</dbReference>
<proteinExistence type="predicted"/>
<dbReference type="Pfam" id="PF10090">
    <property type="entry name" value="HPTransfase"/>
    <property type="match status" value="1"/>
</dbReference>
<dbReference type="EMBL" id="JACIEA010000001">
    <property type="protein sequence ID" value="MBB3942977.1"/>
    <property type="molecule type" value="Genomic_DNA"/>
</dbReference>
<protein>
    <submittedName>
        <fullName evidence="2">Histidine phosphotransferase ChpT</fullName>
    </submittedName>
</protein>
<reference evidence="2 3" key="1">
    <citation type="submission" date="2020-08" db="EMBL/GenBank/DDBJ databases">
        <title>Genomic Encyclopedia of Type Strains, Phase IV (KMG-IV): sequencing the most valuable type-strain genomes for metagenomic binning, comparative biology and taxonomic classification.</title>
        <authorList>
            <person name="Goeker M."/>
        </authorList>
    </citation>
    <scope>NUCLEOTIDE SEQUENCE [LARGE SCALE GENOMIC DNA]</scope>
    <source>
        <strain evidence="2 3">DSM 29050</strain>
    </source>
</reference>
<keyword evidence="2" id="KW-0808">Transferase</keyword>
<comment type="caution">
    <text evidence="2">The sequence shown here is derived from an EMBL/GenBank/DDBJ whole genome shotgun (WGS) entry which is preliminary data.</text>
</comment>
<evidence type="ECO:0000313" key="2">
    <source>
        <dbReference type="EMBL" id="MBB3942977.1"/>
    </source>
</evidence>